<reference evidence="3" key="2">
    <citation type="submission" date="2022-01" db="EMBL/GenBank/DDBJ databases">
        <authorList>
            <person name="Yamashiro T."/>
            <person name="Shiraishi A."/>
            <person name="Satake H."/>
            <person name="Nakayama K."/>
        </authorList>
    </citation>
    <scope>NUCLEOTIDE SEQUENCE</scope>
</reference>
<reference evidence="3" key="1">
    <citation type="journal article" date="2022" name="Int. J. Mol. Sci.">
        <title>Draft Genome of Tanacetum Coccineum: Genomic Comparison of Closely Related Tanacetum-Family Plants.</title>
        <authorList>
            <person name="Yamashiro T."/>
            <person name="Shiraishi A."/>
            <person name="Nakayama K."/>
            <person name="Satake H."/>
        </authorList>
    </citation>
    <scope>NUCLEOTIDE SEQUENCE</scope>
</reference>
<organism evidence="3 4">
    <name type="scientific">Tanacetum coccineum</name>
    <dbReference type="NCBI Taxonomy" id="301880"/>
    <lineage>
        <taxon>Eukaryota</taxon>
        <taxon>Viridiplantae</taxon>
        <taxon>Streptophyta</taxon>
        <taxon>Embryophyta</taxon>
        <taxon>Tracheophyta</taxon>
        <taxon>Spermatophyta</taxon>
        <taxon>Magnoliopsida</taxon>
        <taxon>eudicotyledons</taxon>
        <taxon>Gunneridae</taxon>
        <taxon>Pentapetalae</taxon>
        <taxon>asterids</taxon>
        <taxon>campanulids</taxon>
        <taxon>Asterales</taxon>
        <taxon>Asteraceae</taxon>
        <taxon>Asteroideae</taxon>
        <taxon>Anthemideae</taxon>
        <taxon>Anthemidinae</taxon>
        <taxon>Tanacetum</taxon>
    </lineage>
</organism>
<gene>
    <name evidence="3" type="ORF">Tco_0925471</name>
</gene>
<keyword evidence="2" id="KW-1133">Transmembrane helix</keyword>
<feature type="compositionally biased region" description="Polar residues" evidence="1">
    <location>
        <begin position="100"/>
        <end position="119"/>
    </location>
</feature>
<feature type="transmembrane region" description="Helical" evidence="2">
    <location>
        <begin position="33"/>
        <end position="50"/>
    </location>
</feature>
<keyword evidence="4" id="KW-1185">Reference proteome</keyword>
<comment type="caution">
    <text evidence="3">The sequence shown here is derived from an EMBL/GenBank/DDBJ whole genome shotgun (WGS) entry which is preliminary data.</text>
</comment>
<protein>
    <submittedName>
        <fullName evidence="3">Uncharacterized protein</fullName>
    </submittedName>
</protein>
<evidence type="ECO:0000313" key="3">
    <source>
        <dbReference type="EMBL" id="GJT35052.1"/>
    </source>
</evidence>
<evidence type="ECO:0000256" key="2">
    <source>
        <dbReference type="SAM" id="Phobius"/>
    </source>
</evidence>
<keyword evidence="2" id="KW-0812">Transmembrane</keyword>
<name>A0ABQ5D7V7_9ASTR</name>
<evidence type="ECO:0000313" key="4">
    <source>
        <dbReference type="Proteomes" id="UP001151760"/>
    </source>
</evidence>
<evidence type="ECO:0000256" key="1">
    <source>
        <dbReference type="SAM" id="MobiDB-lite"/>
    </source>
</evidence>
<dbReference type="Proteomes" id="UP001151760">
    <property type="component" value="Unassembled WGS sequence"/>
</dbReference>
<sequence length="189" mass="21429">MRNVTILVKVNLPQDPDLQGLQYLFPPAYTEDIMIIILMIIYTIPVVKYMEAMIMTLMNYETCGSNVYTTSDHNDIEWFRKRETLQAKNDESFKARKNDSPSALRSKTPTKSEYSNGVPSNKLGPDLNGKAKSEAQLRGMFRSLMYLTEKYLRYLSVAKKASLVDKVVMFSAETEDIAAAGCCANIVWT</sequence>
<proteinExistence type="predicted"/>
<dbReference type="EMBL" id="BQNB010015017">
    <property type="protein sequence ID" value="GJT35052.1"/>
    <property type="molecule type" value="Genomic_DNA"/>
</dbReference>
<accession>A0ABQ5D7V7</accession>
<feature type="region of interest" description="Disordered" evidence="1">
    <location>
        <begin position="90"/>
        <end position="129"/>
    </location>
</feature>
<keyword evidence="2" id="KW-0472">Membrane</keyword>
<feature type="compositionally biased region" description="Basic and acidic residues" evidence="1">
    <location>
        <begin position="90"/>
        <end position="99"/>
    </location>
</feature>